<keyword evidence="3" id="KW-1185">Reference proteome</keyword>
<gene>
    <name evidence="2" type="ORF">SAMN04487900_101231</name>
    <name evidence="1" type="ORF">SAMN04487901_10616</name>
</gene>
<dbReference type="EMBL" id="FNCQ01000006">
    <property type="protein sequence ID" value="SDG60111.1"/>
    <property type="molecule type" value="Genomic_DNA"/>
</dbReference>
<dbReference type="STRING" id="645274.SAMN04487901_10616"/>
<evidence type="ECO:0000313" key="4">
    <source>
        <dbReference type="Proteomes" id="UP000199134"/>
    </source>
</evidence>
<dbReference type="Proteomes" id="UP000198779">
    <property type="component" value="Unassembled WGS sequence"/>
</dbReference>
<reference evidence="1 4" key="1">
    <citation type="submission" date="2016-10" db="EMBL/GenBank/DDBJ databases">
        <authorList>
            <person name="de Groot N.N."/>
        </authorList>
    </citation>
    <scope>NUCLEOTIDE SEQUENCE [LARGE SCALE GENOMIC DNA]</scope>
    <source>
        <strain evidence="4">BP1-145</strain>
        <strain evidence="1">BP1-148</strain>
    </source>
</reference>
<proteinExistence type="predicted"/>
<protein>
    <recommendedName>
        <fullName evidence="5">HD domain-containing protein</fullName>
    </recommendedName>
</protein>
<organism evidence="2 4">
    <name type="scientific">Prevotella communis</name>
    <dbReference type="NCBI Taxonomy" id="2913614"/>
    <lineage>
        <taxon>Bacteria</taxon>
        <taxon>Pseudomonadati</taxon>
        <taxon>Bacteroidota</taxon>
        <taxon>Bacteroidia</taxon>
        <taxon>Bacteroidales</taxon>
        <taxon>Prevotellaceae</taxon>
        <taxon>Prevotella</taxon>
    </lineage>
</organism>
<dbReference type="SUPFAM" id="SSF109604">
    <property type="entry name" value="HD-domain/PDEase-like"/>
    <property type="match status" value="1"/>
</dbReference>
<dbReference type="RefSeq" id="WP_091816451.1">
    <property type="nucleotide sequence ID" value="NZ_CP091794.1"/>
</dbReference>
<evidence type="ECO:0008006" key="5">
    <source>
        <dbReference type="Google" id="ProtNLM"/>
    </source>
</evidence>
<evidence type="ECO:0000313" key="1">
    <source>
        <dbReference type="EMBL" id="SDG60111.1"/>
    </source>
</evidence>
<sequence>MTQQEFQACIEKHKLDIEEVRDRAHMLHESVNQHYDKVHPYGFHLDMVAESVFKYGYLVCQSEHDFVPLFFGAFYHDSIEDARMTYNDVTKAAQLFMDADQAYIAAEMVYALTNDKGRTRAERAGERYYQGIRETPYAPFLKLADRLANVTYSFTHGNASNNHMKEVYREEMPHFLEAINAHSDDPRLALPQEMIDDIYKLL</sequence>
<reference evidence="2 3" key="2">
    <citation type="submission" date="2016-10" db="EMBL/GenBank/DDBJ databases">
        <authorList>
            <person name="Varghese N."/>
            <person name="Submissions S."/>
        </authorList>
    </citation>
    <scope>NUCLEOTIDE SEQUENCE</scope>
    <source>
        <strain evidence="2">BP1-145</strain>
        <strain evidence="3">BP1-148</strain>
    </source>
</reference>
<evidence type="ECO:0000313" key="3">
    <source>
        <dbReference type="Proteomes" id="UP000198779"/>
    </source>
</evidence>
<accession>A0A1G7VKM6</accession>
<dbReference type="Proteomes" id="UP000199134">
    <property type="component" value="Unassembled WGS sequence"/>
</dbReference>
<evidence type="ECO:0000313" key="2">
    <source>
        <dbReference type="EMBL" id="SDN64245.1"/>
    </source>
</evidence>
<dbReference type="Gene3D" id="1.10.3210.10">
    <property type="entry name" value="Hypothetical protein af1432"/>
    <property type="match status" value="1"/>
</dbReference>
<accession>A0A1H0D278</accession>
<dbReference type="EMBL" id="FNIW01000001">
    <property type="protein sequence ID" value="SDN64245.1"/>
    <property type="molecule type" value="Genomic_DNA"/>
</dbReference>
<dbReference type="AlphaFoldDB" id="A0A1H0D278"/>
<name>A0A1H0D278_9BACT</name>
<dbReference type="OrthoDB" id="1096650at2"/>